<reference evidence="3" key="1">
    <citation type="submission" date="2021-03" db="EMBL/GenBank/DDBJ databases">
        <authorList>
            <person name="Tagirdzhanova G."/>
        </authorList>
    </citation>
    <scope>NUCLEOTIDE SEQUENCE</scope>
</reference>
<dbReference type="InterPro" id="IPR052833">
    <property type="entry name" value="Telomeric_DNA-bd_trans-reg"/>
</dbReference>
<feature type="domain" description="Myb-like" evidence="2">
    <location>
        <begin position="751"/>
        <end position="808"/>
    </location>
</feature>
<dbReference type="Gene3D" id="1.10.10.60">
    <property type="entry name" value="Homeodomain-like"/>
    <property type="match status" value="1"/>
</dbReference>
<feature type="compositionally biased region" description="Polar residues" evidence="1">
    <location>
        <begin position="478"/>
        <end position="490"/>
    </location>
</feature>
<feature type="region of interest" description="Disordered" evidence="1">
    <location>
        <begin position="1"/>
        <end position="146"/>
    </location>
</feature>
<feature type="compositionally biased region" description="Acidic residues" evidence="1">
    <location>
        <begin position="645"/>
        <end position="659"/>
    </location>
</feature>
<dbReference type="InterPro" id="IPR009057">
    <property type="entry name" value="Homeodomain-like_sf"/>
</dbReference>
<evidence type="ECO:0000313" key="3">
    <source>
        <dbReference type="EMBL" id="CAF9909111.1"/>
    </source>
</evidence>
<protein>
    <recommendedName>
        <fullName evidence="2">Myb-like domain-containing protein</fullName>
    </recommendedName>
</protein>
<name>A0A8H3EUG7_9LECA</name>
<dbReference type="PANTHER" id="PTHR47807">
    <property type="entry name" value="PROTEIN TBF1"/>
    <property type="match status" value="1"/>
</dbReference>
<dbReference type="PANTHER" id="PTHR47807:SF1">
    <property type="entry name" value="PROTEIN TBF1"/>
    <property type="match status" value="1"/>
</dbReference>
<evidence type="ECO:0000313" key="4">
    <source>
        <dbReference type="Proteomes" id="UP000664534"/>
    </source>
</evidence>
<comment type="caution">
    <text evidence="3">The sequence shown here is derived from an EMBL/GenBank/DDBJ whole genome shotgun (WGS) entry which is preliminary data.</text>
</comment>
<dbReference type="PROSITE" id="PS50090">
    <property type="entry name" value="MYB_LIKE"/>
    <property type="match status" value="1"/>
</dbReference>
<dbReference type="Proteomes" id="UP000664534">
    <property type="component" value="Unassembled WGS sequence"/>
</dbReference>
<dbReference type="SUPFAM" id="SSF46689">
    <property type="entry name" value="Homeodomain-like"/>
    <property type="match status" value="1"/>
</dbReference>
<keyword evidence="4" id="KW-1185">Reference proteome</keyword>
<dbReference type="GO" id="GO:0003691">
    <property type="term" value="F:double-stranded telomeric DNA binding"/>
    <property type="evidence" value="ECO:0007669"/>
    <property type="project" value="TreeGrafter"/>
</dbReference>
<dbReference type="EMBL" id="CAJPDT010000005">
    <property type="protein sequence ID" value="CAF9909111.1"/>
    <property type="molecule type" value="Genomic_DNA"/>
</dbReference>
<sequence length="856" mass="94896">MAERTSTRASSRRTTPQPAPQTARDGTQSPSKRTARTTRSQSHDVSDNNDGRTGSKVRRGAKQATPDGTNGAVGQVSSKSRMGRPANHARVQQDLSMVAEDSSVVYPDLETAEDGGPGHNIEDAEAGQQPTHQNLKSPGGLSAFSGTTARISFPTRELTELTPEDMLDTLPDLSQASDKLLRFAIPDERSAASVARIMAQAQSKDTRENNKLKRLSDVFERQRKEYGGDSYINVGDTLTRLLGRKPGPIDEQTAPWRPDALLQKANIASLVSRMLSIADQDQIDLSLEDIAANFPQPFAHKLGLSENLTPECSALAEATFQVALEVRTQEAILLLARHVGKINFDLDTALLQVFYYDANSLKGWAVAGLQIEDLGKEAKDTILGRVEQLRNTFNSDSQSSGVEALRVTFPWTTFAQQMIAWAGQRLTEIEIQTTTHGGAQAICQRFVDVIQSGRLGQPLESESVDNESDGLEIRLQYDTPSESRATSEQHALTRPVRADEFNLPQFSADSNKVRSAAAYLKERQADRKVTKATAQILLPQNQEIASNVQVPSTAGPSVRALTPQRSFNEQFNPSPALPDATNGQMQLVDQDNSWRAENSEEEEREAESNKENIAEVPESQHTKTARKRSMYDPDPLAERVRPIDEQDFDSSGEDVEISSDEGFQVQPESSNAAAQRRAKPATKRPASEPMRSKRRSPKKVRVRENIDSHTIDGRTSIARDEQESELPFSQDYEEYMRVNQSAKEKMAVGTKPPQRRSAWTNAETELLLFLITEHGTSWKLLKDHDSSEGSVLEARDQVSLKDKARNMKMDYLKAGRVLPLNFERIPLSQIQIKRLRDGGIEYDPETGTRVDAEIID</sequence>
<dbReference type="AlphaFoldDB" id="A0A8H3EUG7"/>
<feature type="compositionally biased region" description="Basic and acidic residues" evidence="1">
    <location>
        <begin position="41"/>
        <end position="50"/>
    </location>
</feature>
<gene>
    <name evidence="3" type="ORF">IMSHALPRED_007610</name>
</gene>
<dbReference type="InterPro" id="IPR001005">
    <property type="entry name" value="SANT/Myb"/>
</dbReference>
<accession>A0A8H3EUG7</accession>
<organism evidence="3 4">
    <name type="scientific">Imshaugia aleurites</name>
    <dbReference type="NCBI Taxonomy" id="172621"/>
    <lineage>
        <taxon>Eukaryota</taxon>
        <taxon>Fungi</taxon>
        <taxon>Dikarya</taxon>
        <taxon>Ascomycota</taxon>
        <taxon>Pezizomycotina</taxon>
        <taxon>Lecanoromycetes</taxon>
        <taxon>OSLEUM clade</taxon>
        <taxon>Lecanoromycetidae</taxon>
        <taxon>Lecanorales</taxon>
        <taxon>Lecanorineae</taxon>
        <taxon>Parmeliaceae</taxon>
        <taxon>Imshaugia</taxon>
    </lineage>
</organism>
<feature type="compositionally biased region" description="Polar residues" evidence="1">
    <location>
        <begin position="24"/>
        <end position="40"/>
    </location>
</feature>
<feature type="region of interest" description="Disordered" evidence="1">
    <location>
        <begin position="478"/>
        <end position="498"/>
    </location>
</feature>
<evidence type="ECO:0000259" key="2">
    <source>
        <dbReference type="PROSITE" id="PS50090"/>
    </source>
</evidence>
<feature type="compositionally biased region" description="Basic residues" evidence="1">
    <location>
        <begin position="692"/>
        <end position="701"/>
    </location>
</feature>
<evidence type="ECO:0000256" key="1">
    <source>
        <dbReference type="SAM" id="MobiDB-lite"/>
    </source>
</evidence>
<dbReference type="GO" id="GO:0010833">
    <property type="term" value="P:telomere maintenance via telomere lengthening"/>
    <property type="evidence" value="ECO:0007669"/>
    <property type="project" value="TreeGrafter"/>
</dbReference>
<feature type="region of interest" description="Disordered" evidence="1">
    <location>
        <begin position="592"/>
        <end position="702"/>
    </location>
</feature>
<feature type="compositionally biased region" description="Basic and acidic residues" evidence="1">
    <location>
        <begin position="606"/>
        <end position="621"/>
    </location>
</feature>
<proteinExistence type="predicted"/>
<dbReference type="OrthoDB" id="5398572at2759"/>